<dbReference type="PANTHER" id="PTHR30146">
    <property type="entry name" value="LACI-RELATED TRANSCRIPTIONAL REPRESSOR"/>
    <property type="match status" value="1"/>
</dbReference>
<name>A0A2K2F616_9CLOT</name>
<dbReference type="KEGG" id="cthd:CDO33_16630"/>
<dbReference type="RefSeq" id="WP_103079778.1">
    <property type="nucleotide sequence ID" value="NZ_CP021850.1"/>
</dbReference>
<comment type="caution">
    <text evidence="6">The sequence shown here is derived from an EMBL/GenBank/DDBJ whole genome shotgun (WGS) entry which is preliminary data.</text>
</comment>
<dbReference type="PROSITE" id="PS50932">
    <property type="entry name" value="HTH_LACI_2"/>
    <property type="match status" value="1"/>
</dbReference>
<dbReference type="CDD" id="cd01392">
    <property type="entry name" value="HTH_LacI"/>
    <property type="match status" value="1"/>
</dbReference>
<dbReference type="Gene3D" id="3.40.50.2300">
    <property type="match status" value="2"/>
</dbReference>
<dbReference type="SMART" id="SM00354">
    <property type="entry name" value="HTH_LACI"/>
    <property type="match status" value="1"/>
</dbReference>
<dbReference type="OrthoDB" id="2026446at2"/>
<dbReference type="GO" id="GO:0000976">
    <property type="term" value="F:transcription cis-regulatory region binding"/>
    <property type="evidence" value="ECO:0007669"/>
    <property type="project" value="TreeGrafter"/>
</dbReference>
<keyword evidence="4" id="KW-0804">Transcription</keyword>
<keyword evidence="1" id="KW-0678">Repressor</keyword>
<evidence type="ECO:0000313" key="6">
    <source>
        <dbReference type="EMBL" id="PNU01549.1"/>
    </source>
</evidence>
<proteinExistence type="predicted"/>
<evidence type="ECO:0000313" key="7">
    <source>
        <dbReference type="Proteomes" id="UP000236151"/>
    </source>
</evidence>
<dbReference type="AlphaFoldDB" id="A0A2K2F616"/>
<dbReference type="EMBL" id="NIOJ01000001">
    <property type="protein sequence ID" value="PNU01549.1"/>
    <property type="molecule type" value="Genomic_DNA"/>
</dbReference>
<keyword evidence="7" id="KW-1185">Reference proteome</keyword>
<feature type="domain" description="HTH lacI-type" evidence="5">
    <location>
        <begin position="3"/>
        <end position="57"/>
    </location>
</feature>
<dbReference type="PANTHER" id="PTHR30146:SF148">
    <property type="entry name" value="HTH-TYPE TRANSCRIPTIONAL REPRESSOR PURR-RELATED"/>
    <property type="match status" value="1"/>
</dbReference>
<keyword evidence="2" id="KW-0805">Transcription regulation</keyword>
<dbReference type="Gene3D" id="1.10.260.40">
    <property type="entry name" value="lambda repressor-like DNA-binding domains"/>
    <property type="match status" value="1"/>
</dbReference>
<reference evidence="7" key="1">
    <citation type="submission" date="2017-06" db="EMBL/GenBank/DDBJ databases">
        <title>Investigating the central metabolism of Clostridium thermosuccinogenes.</title>
        <authorList>
            <person name="Koendjbiharie J.G."/>
            <person name="Van Kranenburg R."/>
            <person name="Vriesendorp B."/>
        </authorList>
    </citation>
    <scope>NUCLEOTIDE SEQUENCE [LARGE SCALE GENOMIC DNA]</scope>
    <source>
        <strain evidence="7">DSM 5806</strain>
    </source>
</reference>
<dbReference type="SUPFAM" id="SSF53822">
    <property type="entry name" value="Periplasmic binding protein-like I"/>
    <property type="match status" value="1"/>
</dbReference>
<gene>
    <name evidence="6" type="ORF">CDQ84_00640</name>
</gene>
<sequence>MGVTMKDLAKELGVSIVTVSKSLADKEGVSESVRQQVKELARKRGYRMNRVARQLRQGNTQNIGILLSESFGRGPETFYWSVHSQLSLQLTQLNYTSILEIVSSSMEKEKKLPCMLQQNKVDGIIVLGQISDEYLSFLNEQSVPFILLDFYTDNEKYLSVTTNNFQSSFISTSYVISCGHKDIGFLGNIRHSTSSIQDRFLGFYKAMLEHDLPIRDEWIINDRTDRGRILEQFALPNKLPTAFVCNCDESAYKLLEQLNKMGLRVPEDISLIGFDNSIYSQISKPQITTVAVDVETLTHKAAELITYCINHQNSASSSVVVPGKMIYRDSVRILNEK</sequence>
<dbReference type="Pfam" id="PF13377">
    <property type="entry name" value="Peripla_BP_3"/>
    <property type="match status" value="1"/>
</dbReference>
<dbReference type="InterPro" id="IPR010982">
    <property type="entry name" value="Lambda_DNA-bd_dom_sf"/>
</dbReference>
<accession>A0A2K2F616</accession>
<evidence type="ECO:0000256" key="1">
    <source>
        <dbReference type="ARBA" id="ARBA00022491"/>
    </source>
</evidence>
<organism evidence="6 7">
    <name type="scientific">Clostridium thermosuccinogenes</name>
    <dbReference type="NCBI Taxonomy" id="84032"/>
    <lineage>
        <taxon>Bacteria</taxon>
        <taxon>Bacillati</taxon>
        <taxon>Bacillota</taxon>
        <taxon>Clostridia</taxon>
        <taxon>Eubacteriales</taxon>
        <taxon>Clostridiaceae</taxon>
        <taxon>Clostridium</taxon>
    </lineage>
</organism>
<dbReference type="InterPro" id="IPR000843">
    <property type="entry name" value="HTH_LacI"/>
</dbReference>
<evidence type="ECO:0000256" key="4">
    <source>
        <dbReference type="ARBA" id="ARBA00023163"/>
    </source>
</evidence>
<dbReference type="GO" id="GO:0003700">
    <property type="term" value="F:DNA-binding transcription factor activity"/>
    <property type="evidence" value="ECO:0007669"/>
    <property type="project" value="TreeGrafter"/>
</dbReference>
<evidence type="ECO:0000259" key="5">
    <source>
        <dbReference type="PROSITE" id="PS50932"/>
    </source>
</evidence>
<evidence type="ECO:0000256" key="2">
    <source>
        <dbReference type="ARBA" id="ARBA00023015"/>
    </source>
</evidence>
<dbReference type="CDD" id="cd19974">
    <property type="entry name" value="PBP1_LacI-like"/>
    <property type="match status" value="1"/>
</dbReference>
<dbReference type="Proteomes" id="UP000236151">
    <property type="component" value="Unassembled WGS sequence"/>
</dbReference>
<dbReference type="SUPFAM" id="SSF47413">
    <property type="entry name" value="lambda repressor-like DNA-binding domains"/>
    <property type="match status" value="1"/>
</dbReference>
<dbReference type="InterPro" id="IPR046335">
    <property type="entry name" value="LacI/GalR-like_sensor"/>
</dbReference>
<keyword evidence="3" id="KW-0238">DNA-binding</keyword>
<evidence type="ECO:0000256" key="3">
    <source>
        <dbReference type="ARBA" id="ARBA00023125"/>
    </source>
</evidence>
<dbReference type="InterPro" id="IPR028082">
    <property type="entry name" value="Peripla_BP_I"/>
</dbReference>
<protein>
    <recommendedName>
        <fullName evidence="5">HTH lacI-type domain-containing protein</fullName>
    </recommendedName>
</protein>
<dbReference type="Pfam" id="PF00356">
    <property type="entry name" value="LacI"/>
    <property type="match status" value="1"/>
</dbReference>